<dbReference type="RefSeq" id="XP_024707182.1">
    <property type="nucleotide sequence ID" value="XM_024843799.1"/>
</dbReference>
<feature type="transmembrane region" description="Helical" evidence="1">
    <location>
        <begin position="85"/>
        <end position="103"/>
    </location>
</feature>
<feature type="transmembrane region" description="Helical" evidence="1">
    <location>
        <begin position="202"/>
        <end position="224"/>
    </location>
</feature>
<reference evidence="3 4" key="1">
    <citation type="submission" date="2016-12" db="EMBL/GenBank/DDBJ databases">
        <title>The genomes of Aspergillus section Nigri reveals drivers in fungal speciation.</title>
        <authorList>
            <consortium name="DOE Joint Genome Institute"/>
            <person name="Vesth T.C."/>
            <person name="Nybo J."/>
            <person name="Theobald S."/>
            <person name="Brandl J."/>
            <person name="Frisvad J.C."/>
            <person name="Nielsen K.F."/>
            <person name="Lyhne E.K."/>
            <person name="Kogle M.E."/>
            <person name="Kuo A."/>
            <person name="Riley R."/>
            <person name="Clum A."/>
            <person name="Nolan M."/>
            <person name="Lipzen A."/>
            <person name="Salamov A."/>
            <person name="Henrissat B."/>
            <person name="Wiebenga A."/>
            <person name="De Vries R.P."/>
            <person name="Grigoriev I.V."/>
            <person name="Mortensen U.H."/>
            <person name="Andersen M.R."/>
            <person name="Baker S.E."/>
        </authorList>
    </citation>
    <scope>NUCLEOTIDE SEQUENCE [LARGE SCALE GENOMIC DNA]</scope>
    <source>
        <strain evidence="3 4">IBT 23096</strain>
    </source>
</reference>
<feature type="domain" description="Acyltransferase 3" evidence="2">
    <location>
        <begin position="36"/>
        <end position="378"/>
    </location>
</feature>
<dbReference type="AlphaFoldDB" id="A0A2I2GG97"/>
<gene>
    <name evidence="3" type="ORF">P170DRAFT_350385</name>
</gene>
<feature type="transmembrane region" description="Helical" evidence="1">
    <location>
        <begin position="365"/>
        <end position="384"/>
    </location>
</feature>
<feature type="transmembrane region" description="Helical" evidence="1">
    <location>
        <begin position="421"/>
        <end position="445"/>
    </location>
</feature>
<keyword evidence="1" id="KW-0472">Membrane</keyword>
<evidence type="ECO:0000313" key="4">
    <source>
        <dbReference type="Proteomes" id="UP000234275"/>
    </source>
</evidence>
<feature type="transmembrane region" description="Helical" evidence="1">
    <location>
        <begin position="133"/>
        <end position="153"/>
    </location>
</feature>
<dbReference type="Proteomes" id="UP000234275">
    <property type="component" value="Unassembled WGS sequence"/>
</dbReference>
<protein>
    <recommendedName>
        <fullName evidence="2">Acyltransferase 3 domain-containing protein</fullName>
    </recommendedName>
</protein>
<keyword evidence="1" id="KW-1133">Transmembrane helix</keyword>
<proteinExistence type="predicted"/>
<dbReference type="InterPro" id="IPR002656">
    <property type="entry name" value="Acyl_transf_3_dom"/>
</dbReference>
<dbReference type="PANTHER" id="PTHR23028:SF128">
    <property type="entry name" value="ACYLTRANSFERASE 3 DOMAIN-CONTAINING PROTEIN"/>
    <property type="match status" value="1"/>
</dbReference>
<accession>A0A2I2GG97</accession>
<evidence type="ECO:0000313" key="3">
    <source>
        <dbReference type="EMBL" id="PLB51880.1"/>
    </source>
</evidence>
<dbReference type="Pfam" id="PF01757">
    <property type="entry name" value="Acyl_transf_3"/>
    <property type="match status" value="1"/>
</dbReference>
<dbReference type="InterPro" id="IPR050879">
    <property type="entry name" value="Acyltransferase_3"/>
</dbReference>
<evidence type="ECO:0000259" key="2">
    <source>
        <dbReference type="Pfam" id="PF01757"/>
    </source>
</evidence>
<keyword evidence="4" id="KW-1185">Reference proteome</keyword>
<dbReference type="VEuPathDB" id="FungiDB:P170DRAFT_350385"/>
<name>A0A2I2GG97_9EURO</name>
<sequence length="481" mass="55202">MQSLQPSHLYQQIVDNLPWKSGGDSSVKGDPRKSVKWIDGLRGIASFLVVMTHLARGWDFSLFAPRDDPDATPRILQWPILRIPWQGRLGVTIFAFLTGYVCALKPIKQARNGDQLGAFTSVAKSAFRRPPRLIFPATIALVISWIMAQFGAFTAANRSDCWWCRYAAVDLEDSFWKEVVRLFENFLSTWTTGFQAYDDHQWALLPLLQASMLVYIMLCALMYVKFRYRIGIYLAMILYFHQDATKDTETFQIQAIYGMFLSDLSYETSFKEFLERHKWPRRIVATICGISGLLVCSYPGSHPEWATWSKYMYKAAQYIFPPDVNVGKRYTAIGIDLIIMSIYLSPSTKEHLANRLLLWFGKQSFAVYLVHGTLLRTVLCWMLYGISGQPWEEIVDDNGKPIYDQDGEIIQPPWIPLRPPWVVAISIPAWIALVYFCASMWTTYVDPFCAKLTQKLEKKMFEEDEKPPPALPLTSIPMPTS</sequence>
<evidence type="ECO:0000256" key="1">
    <source>
        <dbReference type="SAM" id="Phobius"/>
    </source>
</evidence>
<dbReference type="PANTHER" id="PTHR23028">
    <property type="entry name" value="ACETYLTRANSFERASE"/>
    <property type="match status" value="1"/>
</dbReference>
<organism evidence="3 4">
    <name type="scientific">Aspergillus steynii IBT 23096</name>
    <dbReference type="NCBI Taxonomy" id="1392250"/>
    <lineage>
        <taxon>Eukaryota</taxon>
        <taxon>Fungi</taxon>
        <taxon>Dikarya</taxon>
        <taxon>Ascomycota</taxon>
        <taxon>Pezizomycotina</taxon>
        <taxon>Eurotiomycetes</taxon>
        <taxon>Eurotiomycetidae</taxon>
        <taxon>Eurotiales</taxon>
        <taxon>Aspergillaceae</taxon>
        <taxon>Aspergillus</taxon>
        <taxon>Aspergillus subgen. Circumdati</taxon>
    </lineage>
</organism>
<comment type="caution">
    <text evidence="3">The sequence shown here is derived from an EMBL/GenBank/DDBJ whole genome shotgun (WGS) entry which is preliminary data.</text>
</comment>
<dbReference type="GO" id="GO:0016747">
    <property type="term" value="F:acyltransferase activity, transferring groups other than amino-acyl groups"/>
    <property type="evidence" value="ECO:0007669"/>
    <property type="project" value="InterPro"/>
</dbReference>
<dbReference type="STRING" id="1392250.A0A2I2GG97"/>
<dbReference type="OrthoDB" id="5405781at2759"/>
<keyword evidence="1" id="KW-0812">Transmembrane</keyword>
<dbReference type="EMBL" id="MSFO01000002">
    <property type="protein sequence ID" value="PLB51880.1"/>
    <property type="molecule type" value="Genomic_DNA"/>
</dbReference>
<dbReference type="GeneID" id="36551499"/>